<evidence type="ECO:0000313" key="5">
    <source>
        <dbReference type="Proteomes" id="UP000030678"/>
    </source>
</evidence>
<protein>
    <recommendedName>
        <fullName evidence="3">C2H2-type domain-containing protein</fullName>
    </recommendedName>
</protein>
<dbReference type="GO" id="GO:0008270">
    <property type="term" value="F:zinc ion binding"/>
    <property type="evidence" value="ECO:0007669"/>
    <property type="project" value="UniProtKB-KW"/>
</dbReference>
<evidence type="ECO:0000256" key="2">
    <source>
        <dbReference type="SAM" id="MobiDB-lite"/>
    </source>
</evidence>
<dbReference type="EMBL" id="KB822697">
    <property type="protein sequence ID" value="ETI29415.1"/>
    <property type="molecule type" value="Genomic_DNA"/>
</dbReference>
<evidence type="ECO:0000313" key="4">
    <source>
        <dbReference type="EMBL" id="ETI29415.1"/>
    </source>
</evidence>
<feature type="region of interest" description="Disordered" evidence="2">
    <location>
        <begin position="1"/>
        <end position="42"/>
    </location>
</feature>
<feature type="domain" description="C2H2-type" evidence="3">
    <location>
        <begin position="415"/>
        <end position="434"/>
    </location>
</feature>
<name>V9DR89_9EURO</name>
<dbReference type="InterPro" id="IPR013087">
    <property type="entry name" value="Znf_C2H2_type"/>
</dbReference>
<dbReference type="Proteomes" id="UP000030678">
    <property type="component" value="Unassembled WGS sequence"/>
</dbReference>
<dbReference type="HOGENOM" id="CLU_631633_0_0_1"/>
<gene>
    <name evidence="4" type="ORF">G647_01868</name>
</gene>
<dbReference type="AlphaFoldDB" id="V9DR89"/>
<dbReference type="VEuPathDB" id="FungiDB:G647_01868"/>
<dbReference type="GeneID" id="19980361"/>
<organism evidence="4 5">
    <name type="scientific">Cladophialophora carrionii CBS 160.54</name>
    <dbReference type="NCBI Taxonomy" id="1279043"/>
    <lineage>
        <taxon>Eukaryota</taxon>
        <taxon>Fungi</taxon>
        <taxon>Dikarya</taxon>
        <taxon>Ascomycota</taxon>
        <taxon>Pezizomycotina</taxon>
        <taxon>Eurotiomycetes</taxon>
        <taxon>Chaetothyriomycetidae</taxon>
        <taxon>Chaetothyriales</taxon>
        <taxon>Herpotrichiellaceae</taxon>
        <taxon>Cladophialophora</taxon>
    </lineage>
</organism>
<feature type="compositionally biased region" description="Basic and acidic residues" evidence="2">
    <location>
        <begin position="8"/>
        <end position="18"/>
    </location>
</feature>
<accession>V9DR89</accession>
<dbReference type="PROSITE" id="PS50157">
    <property type="entry name" value="ZINC_FINGER_C2H2_2"/>
    <property type="match status" value="1"/>
</dbReference>
<reference evidence="4 5" key="1">
    <citation type="submission" date="2013-03" db="EMBL/GenBank/DDBJ databases">
        <title>The Genome Sequence of Cladophialophora carrionii CBS 160.54.</title>
        <authorList>
            <consortium name="The Broad Institute Genomics Platform"/>
            <person name="Cuomo C."/>
            <person name="de Hoog S."/>
            <person name="Gorbushina A."/>
            <person name="Walker B."/>
            <person name="Young S.K."/>
            <person name="Zeng Q."/>
            <person name="Gargeya S."/>
            <person name="Fitzgerald M."/>
            <person name="Haas B."/>
            <person name="Abouelleil A."/>
            <person name="Allen A.W."/>
            <person name="Alvarado L."/>
            <person name="Arachchi H.M."/>
            <person name="Berlin A.M."/>
            <person name="Chapman S.B."/>
            <person name="Gainer-Dewar J."/>
            <person name="Goldberg J."/>
            <person name="Griggs A."/>
            <person name="Gujja S."/>
            <person name="Hansen M."/>
            <person name="Howarth C."/>
            <person name="Imamovic A."/>
            <person name="Ireland A."/>
            <person name="Larimer J."/>
            <person name="McCowan C."/>
            <person name="Murphy C."/>
            <person name="Pearson M."/>
            <person name="Poon T.W."/>
            <person name="Priest M."/>
            <person name="Roberts A."/>
            <person name="Saif S."/>
            <person name="Shea T."/>
            <person name="Sisk P."/>
            <person name="Sykes S."/>
            <person name="Wortman J."/>
            <person name="Nusbaum C."/>
            <person name="Birren B."/>
        </authorList>
    </citation>
    <scope>NUCLEOTIDE SEQUENCE [LARGE SCALE GENOMIC DNA]</scope>
    <source>
        <strain evidence="4 5">CBS 160.54</strain>
    </source>
</reference>
<sequence length="434" mass="48049">MTRCCGKSKIENPSHKDEEVDPASQIKVAIKDGDEDEGDQEPQGLTAWTWAWLCAAIMSLPLLSWMARILEQPVRRSAEPNIIATSAAQCKTDGSGSGGDPESPGRACATATARIKLFPPLGWRTTAQYVNQSIPVSRDVGSSMARQSTGRRKLGSSGWIQTAGLGKCKRTDIRRRYPRWSDDRNKRGKVGKKCLSRHTEKLWFKHTRNQYRSRRNGMAAAVGSTKAMPRTAHHLHHSDHCHPGMEPRTSTSSADAEYLRRLVHKQRDIRRRRRRHAAIALSNLMASLDVSETSSHAVPPQKDAGFNATATANCPKERRLSEAVPLPEHEADATPQHGELSDLKVGPECTRTIVAATSFEESPRPIKSVPNSKLDTTLEAESSRWDVAQKWWQEQEVKADIVAVPESPGTERDSIKCSQCSKAFATQSGLSRHT</sequence>
<dbReference type="OrthoDB" id="8922241at2759"/>
<proteinExistence type="predicted"/>
<keyword evidence="1" id="KW-0863">Zinc-finger</keyword>
<keyword evidence="1" id="KW-0862">Zinc</keyword>
<evidence type="ECO:0000259" key="3">
    <source>
        <dbReference type="PROSITE" id="PS50157"/>
    </source>
</evidence>
<evidence type="ECO:0000256" key="1">
    <source>
        <dbReference type="PROSITE-ProRule" id="PRU00042"/>
    </source>
</evidence>
<keyword evidence="1" id="KW-0479">Metal-binding</keyword>
<dbReference type="RefSeq" id="XP_008723489.1">
    <property type="nucleotide sequence ID" value="XM_008725267.1"/>
</dbReference>